<dbReference type="Proteomes" id="UP000324222">
    <property type="component" value="Unassembled WGS sequence"/>
</dbReference>
<comment type="caution">
    <text evidence="1">The sequence shown here is derived from an EMBL/GenBank/DDBJ whole genome shotgun (WGS) entry which is preliminary data.</text>
</comment>
<reference evidence="1 2" key="1">
    <citation type="submission" date="2019-05" db="EMBL/GenBank/DDBJ databases">
        <title>Another draft genome of Portunus trituberculatus and its Hox gene families provides insights of decapod evolution.</title>
        <authorList>
            <person name="Jeong J.-H."/>
            <person name="Song I."/>
            <person name="Kim S."/>
            <person name="Choi T."/>
            <person name="Kim D."/>
            <person name="Ryu S."/>
            <person name="Kim W."/>
        </authorList>
    </citation>
    <scope>NUCLEOTIDE SEQUENCE [LARGE SCALE GENOMIC DNA]</scope>
    <source>
        <tissue evidence="1">Muscle</tissue>
    </source>
</reference>
<name>A0A5B7HG37_PORTR</name>
<keyword evidence="2" id="KW-1185">Reference proteome</keyword>
<protein>
    <submittedName>
        <fullName evidence="1">Uncharacterized protein</fullName>
    </submittedName>
</protein>
<evidence type="ECO:0000313" key="1">
    <source>
        <dbReference type="EMBL" id="MPC71360.1"/>
    </source>
</evidence>
<proteinExistence type="predicted"/>
<accession>A0A5B7HG37</accession>
<sequence length="65" mass="7680">MEIEGVAATQSPQSRLLLKGVDANIGRTLRRGHSQRRLRHPVDLYLRRPVTRKHVEPRWRWQGGW</sequence>
<organism evidence="1 2">
    <name type="scientific">Portunus trituberculatus</name>
    <name type="common">Swimming crab</name>
    <name type="synonym">Neptunus trituberculatus</name>
    <dbReference type="NCBI Taxonomy" id="210409"/>
    <lineage>
        <taxon>Eukaryota</taxon>
        <taxon>Metazoa</taxon>
        <taxon>Ecdysozoa</taxon>
        <taxon>Arthropoda</taxon>
        <taxon>Crustacea</taxon>
        <taxon>Multicrustacea</taxon>
        <taxon>Malacostraca</taxon>
        <taxon>Eumalacostraca</taxon>
        <taxon>Eucarida</taxon>
        <taxon>Decapoda</taxon>
        <taxon>Pleocyemata</taxon>
        <taxon>Brachyura</taxon>
        <taxon>Eubrachyura</taxon>
        <taxon>Portunoidea</taxon>
        <taxon>Portunidae</taxon>
        <taxon>Portuninae</taxon>
        <taxon>Portunus</taxon>
    </lineage>
</organism>
<evidence type="ECO:0000313" key="2">
    <source>
        <dbReference type="Proteomes" id="UP000324222"/>
    </source>
</evidence>
<dbReference type="AlphaFoldDB" id="A0A5B7HG37"/>
<gene>
    <name evidence="1" type="ORF">E2C01_065636</name>
</gene>
<dbReference type="EMBL" id="VSRR010032742">
    <property type="protein sequence ID" value="MPC71360.1"/>
    <property type="molecule type" value="Genomic_DNA"/>
</dbReference>